<dbReference type="Proteomes" id="UP001552299">
    <property type="component" value="Unassembled WGS sequence"/>
</dbReference>
<dbReference type="AlphaFoldDB" id="A0ABD0TXG0"/>
<reference evidence="1 2" key="1">
    <citation type="journal article" date="2024" name="Plant Biotechnol. J.">
        <title>Dendrobium thyrsiflorum genome and its molecular insights into genes involved in important horticultural traits.</title>
        <authorList>
            <person name="Chen B."/>
            <person name="Wang J.Y."/>
            <person name="Zheng P.J."/>
            <person name="Li K.L."/>
            <person name="Liang Y.M."/>
            <person name="Chen X.F."/>
            <person name="Zhang C."/>
            <person name="Zhao X."/>
            <person name="He X."/>
            <person name="Zhang G.Q."/>
            <person name="Liu Z.J."/>
            <person name="Xu Q."/>
        </authorList>
    </citation>
    <scope>NUCLEOTIDE SEQUENCE [LARGE SCALE GENOMIC DNA]</scope>
    <source>
        <strain evidence="1">GZMU011</strain>
    </source>
</reference>
<organism evidence="1 2">
    <name type="scientific">Dendrobium thyrsiflorum</name>
    <name type="common">Pinecone-like raceme dendrobium</name>
    <name type="synonym">Orchid</name>
    <dbReference type="NCBI Taxonomy" id="117978"/>
    <lineage>
        <taxon>Eukaryota</taxon>
        <taxon>Viridiplantae</taxon>
        <taxon>Streptophyta</taxon>
        <taxon>Embryophyta</taxon>
        <taxon>Tracheophyta</taxon>
        <taxon>Spermatophyta</taxon>
        <taxon>Magnoliopsida</taxon>
        <taxon>Liliopsida</taxon>
        <taxon>Asparagales</taxon>
        <taxon>Orchidaceae</taxon>
        <taxon>Epidendroideae</taxon>
        <taxon>Malaxideae</taxon>
        <taxon>Dendrobiinae</taxon>
        <taxon>Dendrobium</taxon>
    </lineage>
</organism>
<evidence type="ECO:0000313" key="1">
    <source>
        <dbReference type="EMBL" id="KAL0904287.1"/>
    </source>
</evidence>
<accession>A0ABD0TXG0</accession>
<name>A0ABD0TXG0_DENTH</name>
<evidence type="ECO:0000313" key="2">
    <source>
        <dbReference type="Proteomes" id="UP001552299"/>
    </source>
</evidence>
<keyword evidence="2" id="KW-1185">Reference proteome</keyword>
<sequence length="82" mass="9478">MNLLLGSRKRKVSRKARGFSVLHLQGEIYRALLRPNPVNPPIVWQDLRKILLKYFEHRPLNPPKQPTSLANRIKTGHFLVSG</sequence>
<comment type="caution">
    <text evidence="1">The sequence shown here is derived from an EMBL/GenBank/DDBJ whole genome shotgun (WGS) entry which is preliminary data.</text>
</comment>
<dbReference type="EMBL" id="JANQDX010000019">
    <property type="protein sequence ID" value="KAL0904287.1"/>
    <property type="molecule type" value="Genomic_DNA"/>
</dbReference>
<proteinExistence type="predicted"/>
<gene>
    <name evidence="1" type="ORF">M5K25_026377</name>
</gene>
<protein>
    <submittedName>
        <fullName evidence="1">Uncharacterized protein</fullName>
    </submittedName>
</protein>